<dbReference type="SUPFAM" id="SSF51161">
    <property type="entry name" value="Trimeric LpxA-like enzymes"/>
    <property type="match status" value="1"/>
</dbReference>
<dbReference type="OrthoDB" id="9814955at2"/>
<dbReference type="KEGG" id="pcre:NCTC12858_01147"/>
<sequence length="678" mass="75386">MKTTPYRQLSNDEIAQLKTNGCFAEDWSLIKITSEDFQTDHVYDVYFAGECSLGANKGHVILPSGLRLPAGVYRCSLYNCHIGDNCRIANIGRHISNYQIGESCLISDCSLLETNEESSFAQGEEIAVLNESGGREILLTDLLSAQTAYLMAMYRDRPKLQKKLRQLSKKRAEQKQSSLGQIGNGCRLLSCSQIKNVLIGNSAELEGCTLIEDCSIVSSSESPTKIGSGTTIKKTVIADGACVDDGAHIVHCFVGQACHISAHFSAENSLFFANSVMHNGESCAAFLGPHSISMHKANLLIGGYFSFSNSGSGSNQSNHYYRLGPIHHGIVERGGKLASDSYLLWPSRIGAFSLIKGRHGSGLDSADFPFSYLIGQDDHTDLKPGYMLGSIGLLRDAQKWSLRDKRKGELQDFISYQVLSPYTMGKVAKGLTKLRETKTERLSNQLSVSEKAKQRGIKLYTLISDYYLLRVLLKYLQGIEHPDRQISIELPSPQSGNEWCDLCGLLLPQTAVEELISFVLSDKCSTLQEINLYIQRLHHSYNSFEWAWYSTALKLFKGIDQPNLRAPLICNILRSGLRSLAQLSGYIYEDAQKEFASSMQVGFGIDGDISARQKDFQSVRSGNKTQETLDTIATNITEIFRQTTDYLQRISGEDFRAETDRLIARHCPFITPNWERGQ</sequence>
<keyword evidence="4" id="KW-1185">Reference proteome</keyword>
<protein>
    <recommendedName>
        <fullName evidence="5">DUF4954 domain-containing protein</fullName>
    </recommendedName>
</protein>
<dbReference type="Gene3D" id="2.160.10.10">
    <property type="entry name" value="Hexapeptide repeat proteins"/>
    <property type="match status" value="1"/>
</dbReference>
<dbReference type="Proteomes" id="UP000249300">
    <property type="component" value="Chromosome 1"/>
</dbReference>
<organism evidence="3 4">
    <name type="scientific">Porphyromonas crevioricanis</name>
    <dbReference type="NCBI Taxonomy" id="393921"/>
    <lineage>
        <taxon>Bacteria</taxon>
        <taxon>Pseudomonadati</taxon>
        <taxon>Bacteroidota</taxon>
        <taxon>Bacteroidia</taxon>
        <taxon>Bacteroidales</taxon>
        <taxon>Porphyromonadaceae</taxon>
        <taxon>Porphyromonas</taxon>
    </lineage>
</organism>
<evidence type="ECO:0008006" key="5">
    <source>
        <dbReference type="Google" id="ProtNLM"/>
    </source>
</evidence>
<name>A0A2X4PLN5_9PORP</name>
<evidence type="ECO:0000313" key="3">
    <source>
        <dbReference type="EMBL" id="SQH73295.1"/>
    </source>
</evidence>
<evidence type="ECO:0000313" key="4">
    <source>
        <dbReference type="Proteomes" id="UP000249300"/>
    </source>
</evidence>
<feature type="domain" description="DUF4954" evidence="1">
    <location>
        <begin position="6"/>
        <end position="436"/>
    </location>
</feature>
<dbReference type="RefSeq" id="WP_023938857.1">
    <property type="nucleotide sequence ID" value="NZ_FUXH01000001.1"/>
</dbReference>
<dbReference type="Pfam" id="PF20683">
    <property type="entry name" value="DUF6819"/>
    <property type="match status" value="1"/>
</dbReference>
<dbReference type="InterPro" id="IPR011004">
    <property type="entry name" value="Trimer_LpxA-like_sf"/>
</dbReference>
<dbReference type="AlphaFoldDB" id="A0A2X4PLN5"/>
<proteinExistence type="predicted"/>
<feature type="domain" description="DUF6819" evidence="2">
    <location>
        <begin position="495"/>
        <end position="636"/>
    </location>
</feature>
<dbReference type="InterPro" id="IPR032533">
    <property type="entry name" value="DUF4954"/>
</dbReference>
<evidence type="ECO:0000259" key="1">
    <source>
        <dbReference type="Pfam" id="PF16314"/>
    </source>
</evidence>
<dbReference type="InterPro" id="IPR049208">
    <property type="entry name" value="DUF6819"/>
</dbReference>
<dbReference type="EMBL" id="LS483447">
    <property type="protein sequence ID" value="SQH73295.1"/>
    <property type="molecule type" value="Genomic_DNA"/>
</dbReference>
<reference evidence="3 4" key="1">
    <citation type="submission" date="2018-06" db="EMBL/GenBank/DDBJ databases">
        <authorList>
            <consortium name="Pathogen Informatics"/>
            <person name="Doyle S."/>
        </authorList>
    </citation>
    <scope>NUCLEOTIDE SEQUENCE [LARGE SCALE GENOMIC DNA]</scope>
    <source>
        <strain evidence="3 4">NCTC12858</strain>
    </source>
</reference>
<evidence type="ECO:0000259" key="2">
    <source>
        <dbReference type="Pfam" id="PF20683"/>
    </source>
</evidence>
<accession>A0A2X4PLN5</accession>
<gene>
    <name evidence="3" type="ORF">NCTC12858_01147</name>
</gene>
<dbReference type="Pfam" id="PF16314">
    <property type="entry name" value="DUF4954"/>
    <property type="match status" value="1"/>
</dbReference>